<reference evidence="1" key="1">
    <citation type="submission" date="2020-05" db="EMBL/GenBank/DDBJ databases">
        <authorList>
            <person name="Chiriac C."/>
            <person name="Salcher M."/>
            <person name="Ghai R."/>
            <person name="Kavagutti S V."/>
        </authorList>
    </citation>
    <scope>NUCLEOTIDE SEQUENCE</scope>
</reference>
<sequence>MTSTRPAACPHEQGATIKAATIIPTALVALTLTGNANAAQPGSSRALTHARHVIAFFDRHPQLLSRQDGRRALFAAIGVIDHAAHLKQARKHREKAALLANRSWEAAVNYTGRYFGRDIAAWEWECSSGEGGHGGFVWNMGGSGAFGPLQFISSTFWGIIDRGIANARGRGMVVPAAARAWDSYLGQAI</sequence>
<evidence type="ECO:0000313" key="1">
    <source>
        <dbReference type="EMBL" id="CAB4189244.1"/>
    </source>
</evidence>
<name>A0A6J5RCH0_9CAUD</name>
<gene>
    <name evidence="1" type="ORF">UFOVP1186_1</name>
</gene>
<dbReference type="EMBL" id="LR797137">
    <property type="protein sequence ID" value="CAB4189244.1"/>
    <property type="molecule type" value="Genomic_DNA"/>
</dbReference>
<organism evidence="1">
    <name type="scientific">uncultured Caudovirales phage</name>
    <dbReference type="NCBI Taxonomy" id="2100421"/>
    <lineage>
        <taxon>Viruses</taxon>
        <taxon>Duplodnaviria</taxon>
        <taxon>Heunggongvirae</taxon>
        <taxon>Uroviricota</taxon>
        <taxon>Caudoviricetes</taxon>
        <taxon>Peduoviridae</taxon>
        <taxon>Maltschvirus</taxon>
        <taxon>Maltschvirus maltsch</taxon>
    </lineage>
</organism>
<protein>
    <submittedName>
        <fullName evidence="1">Uncharacterized protein</fullName>
    </submittedName>
</protein>
<proteinExistence type="predicted"/>
<accession>A0A6J5RCH0</accession>
<feature type="non-terminal residue" evidence="1">
    <location>
        <position position="189"/>
    </location>
</feature>